<feature type="binding site" evidence="1">
    <location>
        <begin position="4"/>
        <end position="6"/>
    </location>
    <ligand>
        <name>FAD</name>
        <dbReference type="ChEBI" id="CHEBI:57692"/>
    </ligand>
</feature>
<dbReference type="GO" id="GO:0071949">
    <property type="term" value="F:FAD binding"/>
    <property type="evidence" value="ECO:0007669"/>
    <property type="project" value="TreeGrafter"/>
</dbReference>
<keyword evidence="1" id="KW-0274">FAD</keyword>
<feature type="compositionally biased region" description="Basic and acidic residues" evidence="2">
    <location>
        <begin position="152"/>
        <end position="169"/>
    </location>
</feature>
<evidence type="ECO:0000256" key="1">
    <source>
        <dbReference type="PIRSR" id="PIRSR602081-1"/>
    </source>
</evidence>
<sequence>MLIDYDVSSNWSNWQYVAGVGNDPRGEARIFNPVKQAFDYDKQGEYVKAWVPETRKLEKLENAFQLWTTSKEELHKLGLQDNQMVKDPVKRINFSVEGKPKGSRKPFQRRRGRGGGGGAGGGRGGSGGNGHQGNGHAGGGGHPGDYGNHSHYSHEPSHPQTMRSHDNHMGYHGQGYPGYNGQGYQVNGGYRGGYRNGRGRGGGGYRGGRGGYQGGGGGESYPVANGYGYLPMDQVRPHWTTTNPGYQS</sequence>
<dbReference type="PANTHER" id="PTHR11455:SF22">
    <property type="entry name" value="CRYPTOCHROME DASH"/>
    <property type="match status" value="1"/>
</dbReference>
<dbReference type="AlphaFoldDB" id="A0A8I2Z3B4"/>
<feature type="region of interest" description="Disordered" evidence="2">
    <location>
        <begin position="93"/>
        <end position="176"/>
    </location>
</feature>
<dbReference type="Pfam" id="PF03441">
    <property type="entry name" value="FAD_binding_7"/>
    <property type="match status" value="1"/>
</dbReference>
<comment type="caution">
    <text evidence="4">The sequence shown here is derived from an EMBL/GenBank/DDBJ whole genome shotgun (WGS) entry which is preliminary data.</text>
</comment>
<evidence type="ECO:0000259" key="3">
    <source>
        <dbReference type="Pfam" id="PF03441"/>
    </source>
</evidence>
<gene>
    <name evidence="4" type="ORF">HYQ45_018083</name>
</gene>
<dbReference type="InterPro" id="IPR002081">
    <property type="entry name" value="Cryptochrome/DNA_photolyase_1"/>
</dbReference>
<proteinExistence type="predicted"/>
<dbReference type="GO" id="GO:0003684">
    <property type="term" value="F:damaged DNA binding"/>
    <property type="evidence" value="ECO:0007669"/>
    <property type="project" value="TreeGrafter"/>
</dbReference>
<dbReference type="OrthoDB" id="435881at2759"/>
<dbReference type="EMBL" id="JAEMWZ010000670">
    <property type="protein sequence ID" value="KAG7108515.1"/>
    <property type="molecule type" value="Genomic_DNA"/>
</dbReference>
<dbReference type="InterPro" id="IPR005101">
    <property type="entry name" value="Cryptochr/Photolyase_FAD-bd"/>
</dbReference>
<organism evidence="4 5">
    <name type="scientific">Verticillium longisporum</name>
    <name type="common">Verticillium dahliae var. longisporum</name>
    <dbReference type="NCBI Taxonomy" id="100787"/>
    <lineage>
        <taxon>Eukaryota</taxon>
        <taxon>Fungi</taxon>
        <taxon>Dikarya</taxon>
        <taxon>Ascomycota</taxon>
        <taxon>Pezizomycotina</taxon>
        <taxon>Sordariomycetes</taxon>
        <taxon>Hypocreomycetidae</taxon>
        <taxon>Glomerellales</taxon>
        <taxon>Plectosphaerellaceae</taxon>
        <taxon>Verticillium</taxon>
    </lineage>
</organism>
<reference evidence="4" key="1">
    <citation type="journal article" date="2021" name="Mol. Plant Pathol.">
        <title>A 20-kb lineage-specific genomic region tames virulence in pathogenic amphidiploid Verticillium longisporum.</title>
        <authorList>
            <person name="Harting R."/>
            <person name="Starke J."/>
            <person name="Kusch H."/>
            <person name="Poggeler S."/>
            <person name="Maurus I."/>
            <person name="Schluter R."/>
            <person name="Landesfeind M."/>
            <person name="Bulla I."/>
            <person name="Nowrousian M."/>
            <person name="de Jonge R."/>
            <person name="Stahlhut G."/>
            <person name="Hoff K.J."/>
            <person name="Asshauer K.P."/>
            <person name="Thurmer A."/>
            <person name="Stanke M."/>
            <person name="Daniel R."/>
            <person name="Morgenstern B."/>
            <person name="Thomma B.P.H.J."/>
            <person name="Kronstad J.W."/>
            <person name="Braus-Stromeyer S.A."/>
            <person name="Braus G.H."/>
        </authorList>
    </citation>
    <scope>NUCLEOTIDE SEQUENCE</scope>
    <source>
        <strain evidence="4">Vl32</strain>
    </source>
</reference>
<evidence type="ECO:0000313" key="4">
    <source>
        <dbReference type="EMBL" id="KAG7108515.1"/>
    </source>
</evidence>
<protein>
    <submittedName>
        <fullName evidence="4">Putative cryptochrome DASH like protein</fullName>
    </submittedName>
</protein>
<comment type="cofactor">
    <cofactor evidence="1">
        <name>FAD</name>
        <dbReference type="ChEBI" id="CHEBI:57692"/>
    </cofactor>
    <text evidence="1">Binds 1 FAD per subunit.</text>
</comment>
<dbReference type="GO" id="GO:0003904">
    <property type="term" value="F:deoxyribodipyrimidine photo-lyase activity"/>
    <property type="evidence" value="ECO:0007669"/>
    <property type="project" value="TreeGrafter"/>
</dbReference>
<dbReference type="Proteomes" id="UP000689129">
    <property type="component" value="Unassembled WGS sequence"/>
</dbReference>
<feature type="domain" description="Cryptochrome/DNA photolyase FAD-binding" evidence="3">
    <location>
        <begin position="2"/>
        <end position="80"/>
    </location>
</feature>
<dbReference type="GO" id="GO:0000719">
    <property type="term" value="P:photoreactive repair"/>
    <property type="evidence" value="ECO:0007669"/>
    <property type="project" value="TreeGrafter"/>
</dbReference>
<feature type="compositionally biased region" description="Gly residues" evidence="2">
    <location>
        <begin position="114"/>
        <end position="144"/>
    </location>
</feature>
<evidence type="ECO:0000256" key="2">
    <source>
        <dbReference type="SAM" id="MobiDB-lite"/>
    </source>
</evidence>
<keyword evidence="1" id="KW-0285">Flavoprotein</keyword>
<evidence type="ECO:0000313" key="5">
    <source>
        <dbReference type="Proteomes" id="UP000689129"/>
    </source>
</evidence>
<dbReference type="PANTHER" id="PTHR11455">
    <property type="entry name" value="CRYPTOCHROME"/>
    <property type="match status" value="1"/>
</dbReference>
<feature type="compositionally biased region" description="Basic residues" evidence="2">
    <location>
        <begin position="101"/>
        <end position="113"/>
    </location>
</feature>
<accession>A0A8I2Z3B4</accession>
<name>A0A8I2Z3B4_VERLO</name>